<dbReference type="AlphaFoldDB" id="A0AAV6PAN5"/>
<organism evidence="2 3">
    <name type="scientific">Solea senegalensis</name>
    <name type="common">Senegalese sole</name>
    <dbReference type="NCBI Taxonomy" id="28829"/>
    <lineage>
        <taxon>Eukaryota</taxon>
        <taxon>Metazoa</taxon>
        <taxon>Chordata</taxon>
        <taxon>Craniata</taxon>
        <taxon>Vertebrata</taxon>
        <taxon>Euteleostomi</taxon>
        <taxon>Actinopterygii</taxon>
        <taxon>Neopterygii</taxon>
        <taxon>Teleostei</taxon>
        <taxon>Neoteleostei</taxon>
        <taxon>Acanthomorphata</taxon>
        <taxon>Carangaria</taxon>
        <taxon>Pleuronectiformes</taxon>
        <taxon>Pleuronectoidei</taxon>
        <taxon>Soleidae</taxon>
        <taxon>Solea</taxon>
    </lineage>
</organism>
<accession>A0AAV6PAN5</accession>
<evidence type="ECO:0000313" key="3">
    <source>
        <dbReference type="Proteomes" id="UP000693946"/>
    </source>
</evidence>
<protein>
    <submittedName>
        <fullName evidence="2">Uncharacterized protein</fullName>
    </submittedName>
</protein>
<dbReference type="Proteomes" id="UP000693946">
    <property type="component" value="Unassembled WGS sequence"/>
</dbReference>
<keyword evidence="3" id="KW-1185">Reference proteome</keyword>
<comment type="caution">
    <text evidence="2">The sequence shown here is derived from an EMBL/GenBank/DDBJ whole genome shotgun (WGS) entry which is preliminary data.</text>
</comment>
<gene>
    <name evidence="2" type="ORF">JOB18_012543</name>
</gene>
<sequence length="67" mass="7897">MVRSQMENRLNRDQMQIFNSQRNESKSAAGRTATVLRHREHTCSEKNENTDKIIQKMKSRINKSCKC</sequence>
<proteinExistence type="predicted"/>
<reference evidence="2 3" key="1">
    <citation type="journal article" date="2021" name="Sci. Rep.">
        <title>Chromosome anchoring in Senegalese sole (Solea senegalensis) reveals sex-associated markers and genome rearrangements in flatfish.</title>
        <authorList>
            <person name="Guerrero-Cozar I."/>
            <person name="Gomez-Garrido J."/>
            <person name="Berbel C."/>
            <person name="Martinez-Blanch J.F."/>
            <person name="Alioto T."/>
            <person name="Claros M.G."/>
            <person name="Gagnaire P.A."/>
            <person name="Manchado M."/>
        </authorList>
    </citation>
    <scope>NUCLEOTIDE SEQUENCE [LARGE SCALE GENOMIC DNA]</scope>
    <source>
        <strain evidence="2">Sse05_10M</strain>
    </source>
</reference>
<evidence type="ECO:0000256" key="1">
    <source>
        <dbReference type="SAM" id="MobiDB-lite"/>
    </source>
</evidence>
<feature type="compositionally biased region" description="Polar residues" evidence="1">
    <location>
        <begin position="1"/>
        <end position="22"/>
    </location>
</feature>
<name>A0AAV6PAN5_SOLSE</name>
<feature type="region of interest" description="Disordered" evidence="1">
    <location>
        <begin position="1"/>
        <end position="36"/>
    </location>
</feature>
<dbReference type="EMBL" id="JAGKHQ010001600">
    <property type="protein sequence ID" value="KAG7454265.1"/>
    <property type="molecule type" value="Genomic_DNA"/>
</dbReference>
<evidence type="ECO:0000313" key="2">
    <source>
        <dbReference type="EMBL" id="KAG7454265.1"/>
    </source>
</evidence>